<comment type="caution">
    <text evidence="1">The sequence shown here is derived from an EMBL/GenBank/DDBJ whole genome shotgun (WGS) entry which is preliminary data.</text>
</comment>
<name>A0ABS8UC36_9GAMM</name>
<gene>
    <name evidence="1" type="ORF">LTT95_04590</name>
</gene>
<dbReference type="EMBL" id="JAJQKU010000001">
    <property type="protein sequence ID" value="MCD9096213.1"/>
    <property type="molecule type" value="Genomic_DNA"/>
</dbReference>
<evidence type="ECO:0000313" key="1">
    <source>
        <dbReference type="EMBL" id="MCD9096213.1"/>
    </source>
</evidence>
<accession>A0ABS8UC36</accession>
<evidence type="ECO:0000313" key="2">
    <source>
        <dbReference type="Proteomes" id="UP001430360"/>
    </source>
</evidence>
<reference evidence="1" key="1">
    <citation type="submission" date="2021-12" db="EMBL/GenBank/DDBJ databases">
        <authorList>
            <person name="Ulrich A."/>
        </authorList>
    </citation>
    <scope>NUCLEOTIDE SEQUENCE</scope>
    <source>
        <strain evidence="1">A1P009</strain>
    </source>
</reference>
<sequence>MDQTNRAELAALVDDLLHAVLGAPEDELQQPFDEGCRALADLPLAADDRVWVDAELERIGVHFDLI</sequence>
<protein>
    <submittedName>
        <fullName evidence="1">Uncharacterized protein</fullName>
    </submittedName>
</protein>
<organism evidence="1 2">
    <name type="scientific">Luteimonas fraxinea</name>
    <dbReference type="NCBI Taxonomy" id="2901869"/>
    <lineage>
        <taxon>Bacteria</taxon>
        <taxon>Pseudomonadati</taxon>
        <taxon>Pseudomonadota</taxon>
        <taxon>Gammaproteobacteria</taxon>
        <taxon>Lysobacterales</taxon>
        <taxon>Lysobacteraceae</taxon>
        <taxon>Luteimonas</taxon>
    </lineage>
</organism>
<keyword evidence="2" id="KW-1185">Reference proteome</keyword>
<dbReference type="Proteomes" id="UP001430360">
    <property type="component" value="Unassembled WGS sequence"/>
</dbReference>
<proteinExistence type="predicted"/>
<reference evidence="1" key="2">
    <citation type="journal article" date="2022" name="Syst. Appl. Microbiol.">
        <title>Physiological and genomic characterisation of Luteimonas fraxinea sp. nov., a bacterial species associated with trees tolerant to ash dieback.</title>
        <authorList>
            <person name="Ulrich K."/>
            <person name="Becker R."/>
            <person name="Behrendt U."/>
            <person name="Kube M."/>
            <person name="Schneck V."/>
            <person name="Ulrich A."/>
        </authorList>
    </citation>
    <scope>NUCLEOTIDE SEQUENCE</scope>
    <source>
        <strain evidence="1">A1P009</strain>
    </source>
</reference>
<dbReference type="RefSeq" id="WP_232134684.1">
    <property type="nucleotide sequence ID" value="NZ_JAJQKU010000001.1"/>
</dbReference>